<evidence type="ECO:0000313" key="9">
    <source>
        <dbReference type="Proteomes" id="UP001222027"/>
    </source>
</evidence>
<keyword evidence="1" id="KW-0808">Transferase</keyword>
<evidence type="ECO:0000259" key="7">
    <source>
        <dbReference type="PROSITE" id="PS50011"/>
    </source>
</evidence>
<keyword evidence="4 5" id="KW-0067">ATP-binding</keyword>
<evidence type="ECO:0000256" key="6">
    <source>
        <dbReference type="SAM" id="MobiDB-lite"/>
    </source>
</evidence>
<dbReference type="Pfam" id="PF07714">
    <property type="entry name" value="PK_Tyr_Ser-Thr"/>
    <property type="match status" value="2"/>
</dbReference>
<evidence type="ECO:0000256" key="2">
    <source>
        <dbReference type="ARBA" id="ARBA00022741"/>
    </source>
</evidence>
<dbReference type="SUPFAM" id="SSF56112">
    <property type="entry name" value="Protein kinase-like (PK-like)"/>
    <property type="match status" value="1"/>
</dbReference>
<dbReference type="GO" id="GO:0004672">
    <property type="term" value="F:protein kinase activity"/>
    <property type="evidence" value="ECO:0007669"/>
    <property type="project" value="InterPro"/>
</dbReference>
<dbReference type="InterPro" id="IPR017441">
    <property type="entry name" value="Protein_kinase_ATP_BS"/>
</dbReference>
<feature type="binding site" evidence="5">
    <location>
        <position position="74"/>
    </location>
    <ligand>
        <name>ATP</name>
        <dbReference type="ChEBI" id="CHEBI:30616"/>
    </ligand>
</feature>
<dbReference type="Gene3D" id="3.30.200.20">
    <property type="entry name" value="Phosphorylase Kinase, domain 1"/>
    <property type="match status" value="1"/>
</dbReference>
<keyword evidence="3" id="KW-0418">Kinase</keyword>
<protein>
    <recommendedName>
        <fullName evidence="7">Protein kinase domain-containing protein</fullName>
    </recommendedName>
</protein>
<gene>
    <name evidence="8" type="ORF">OPV22_012359</name>
</gene>
<dbReference type="GO" id="GO:0005524">
    <property type="term" value="F:ATP binding"/>
    <property type="evidence" value="ECO:0007669"/>
    <property type="project" value="UniProtKB-UniRule"/>
</dbReference>
<reference evidence="8 9" key="1">
    <citation type="submission" date="2022-12" db="EMBL/GenBank/DDBJ databases">
        <title>Chromosome-scale assembly of the Ensete ventricosum genome.</title>
        <authorList>
            <person name="Dussert Y."/>
            <person name="Stocks J."/>
            <person name="Wendawek A."/>
            <person name="Woldeyes F."/>
            <person name="Nichols R.A."/>
            <person name="Borrell J.S."/>
        </authorList>
    </citation>
    <scope>NUCLEOTIDE SEQUENCE [LARGE SCALE GENOMIC DNA]</scope>
    <source>
        <strain evidence="9">cv. Maze</strain>
        <tissue evidence="8">Seeds</tissue>
    </source>
</reference>
<dbReference type="Gene3D" id="1.10.510.10">
    <property type="entry name" value="Transferase(Phosphotransferase) domain 1"/>
    <property type="match status" value="1"/>
</dbReference>
<dbReference type="FunFam" id="3.30.200.20:FF:000225">
    <property type="entry name" value="cold-responsive protein kinase 1"/>
    <property type="match status" value="1"/>
</dbReference>
<comment type="caution">
    <text evidence="8">The sequence shown here is derived from an EMBL/GenBank/DDBJ whole genome shotgun (WGS) entry which is preliminary data.</text>
</comment>
<keyword evidence="2 5" id="KW-0547">Nucleotide-binding</keyword>
<dbReference type="InterPro" id="IPR001245">
    <property type="entry name" value="Ser-Thr/Tyr_kinase_cat_dom"/>
</dbReference>
<sequence>MSCFSFIFQRTSCSGQQRNQFYEDIPGIRDIKIYTYKELKNATGDFSLANKVGEGGFGSVYKGRLKDGKIVAVKVLSSESRQGAREFLTELTVISNVVHENLVSLYGCCVEGTHRILVYNYLENNSLAQTLLGSGHRTIEFNWRTRISDFGLARLLPPNTTHVSTRVAGTIGYLAPEYAIRGQVTRKSDVYSFGVLLLEIVTGRCNTNTRLPYEDQFLLERIWSRYERGEMKYILDTDLTDDLDVDEACKFLKVGLLCTQDTAKLRPSMSDVVRMLTGEKDADLETITKPGILGDFLDLRSQKPTDDIPLISSGRDSSPLSSENTTRASENTTP</sequence>
<dbReference type="EMBL" id="JAQQAF010000004">
    <property type="protein sequence ID" value="KAJ8490638.1"/>
    <property type="molecule type" value="Genomic_DNA"/>
</dbReference>
<dbReference type="PROSITE" id="PS00107">
    <property type="entry name" value="PROTEIN_KINASE_ATP"/>
    <property type="match status" value="1"/>
</dbReference>
<dbReference type="PROSITE" id="PS50011">
    <property type="entry name" value="PROTEIN_KINASE_DOM"/>
    <property type="match status" value="1"/>
</dbReference>
<accession>A0AAV8QYM1</accession>
<dbReference type="InterPro" id="IPR052059">
    <property type="entry name" value="CR_Ser/Thr_kinase"/>
</dbReference>
<evidence type="ECO:0000256" key="5">
    <source>
        <dbReference type="PROSITE-ProRule" id="PRU10141"/>
    </source>
</evidence>
<dbReference type="InterPro" id="IPR011009">
    <property type="entry name" value="Kinase-like_dom_sf"/>
</dbReference>
<dbReference type="PANTHER" id="PTHR47973">
    <property type="entry name" value="CYSTEINE-RICH RECEPTOR-LIKE PROTEIN KINASE 3"/>
    <property type="match status" value="1"/>
</dbReference>
<organism evidence="8 9">
    <name type="scientific">Ensete ventricosum</name>
    <name type="common">Abyssinian banana</name>
    <name type="synonym">Musa ensete</name>
    <dbReference type="NCBI Taxonomy" id="4639"/>
    <lineage>
        <taxon>Eukaryota</taxon>
        <taxon>Viridiplantae</taxon>
        <taxon>Streptophyta</taxon>
        <taxon>Embryophyta</taxon>
        <taxon>Tracheophyta</taxon>
        <taxon>Spermatophyta</taxon>
        <taxon>Magnoliopsida</taxon>
        <taxon>Liliopsida</taxon>
        <taxon>Zingiberales</taxon>
        <taxon>Musaceae</taxon>
        <taxon>Ensete</taxon>
    </lineage>
</organism>
<feature type="region of interest" description="Disordered" evidence="6">
    <location>
        <begin position="306"/>
        <end position="334"/>
    </location>
</feature>
<evidence type="ECO:0000256" key="4">
    <source>
        <dbReference type="ARBA" id="ARBA00022840"/>
    </source>
</evidence>
<evidence type="ECO:0000313" key="8">
    <source>
        <dbReference type="EMBL" id="KAJ8490638.1"/>
    </source>
</evidence>
<dbReference type="InterPro" id="IPR000719">
    <property type="entry name" value="Prot_kinase_dom"/>
</dbReference>
<dbReference type="Proteomes" id="UP001222027">
    <property type="component" value="Unassembled WGS sequence"/>
</dbReference>
<name>A0AAV8QYM1_ENSVE</name>
<evidence type="ECO:0000256" key="3">
    <source>
        <dbReference type="ARBA" id="ARBA00022777"/>
    </source>
</evidence>
<feature type="domain" description="Protein kinase" evidence="7">
    <location>
        <begin position="46"/>
        <end position="284"/>
    </location>
</feature>
<evidence type="ECO:0000256" key="1">
    <source>
        <dbReference type="ARBA" id="ARBA00022679"/>
    </source>
</evidence>
<feature type="compositionally biased region" description="Polar residues" evidence="6">
    <location>
        <begin position="314"/>
        <end position="334"/>
    </location>
</feature>
<keyword evidence="9" id="KW-1185">Reference proteome</keyword>
<dbReference type="AlphaFoldDB" id="A0AAV8QYM1"/>
<proteinExistence type="predicted"/>